<organism evidence="2 3">
    <name type="scientific">Lichtheimia corymbifera JMRC:FSU:9682</name>
    <dbReference type="NCBI Taxonomy" id="1263082"/>
    <lineage>
        <taxon>Eukaryota</taxon>
        <taxon>Fungi</taxon>
        <taxon>Fungi incertae sedis</taxon>
        <taxon>Mucoromycota</taxon>
        <taxon>Mucoromycotina</taxon>
        <taxon>Mucoromycetes</taxon>
        <taxon>Mucorales</taxon>
        <taxon>Lichtheimiaceae</taxon>
        <taxon>Lichtheimia</taxon>
    </lineage>
</organism>
<dbReference type="CDD" id="cd08276">
    <property type="entry name" value="MDR7"/>
    <property type="match status" value="1"/>
</dbReference>
<name>A0A068S1L2_9FUNG</name>
<dbReference type="Proteomes" id="UP000027586">
    <property type="component" value="Unassembled WGS sequence"/>
</dbReference>
<dbReference type="InterPro" id="IPR013154">
    <property type="entry name" value="ADH-like_N"/>
</dbReference>
<dbReference type="InterPro" id="IPR020843">
    <property type="entry name" value="ER"/>
</dbReference>
<dbReference type="Gene3D" id="3.40.50.720">
    <property type="entry name" value="NAD(P)-binding Rossmann-like Domain"/>
    <property type="match status" value="1"/>
</dbReference>
<dbReference type="Pfam" id="PF08240">
    <property type="entry name" value="ADH_N"/>
    <property type="match status" value="1"/>
</dbReference>
<gene>
    <name evidence="2" type="ORF">LCOR_06859.1</name>
</gene>
<sequence length="349" mass="37124">MLAAVLSNSPRQEKFKYSLQVKEHTVPEARSDQAVVQIQAAALNHRDIWILKGLYPGIKPESVLGADAVGVLLKSSGAGQAKVGQRVLISPSVNWDSNPRGPEGAFSILGLLPNPGTLAETINIDEKEVFPCPDHLTTAEAAALPLAGLTAYRATFTKGRVQKGDHVLVTGIGGGVALFALQFAVAAGANVYVTSSSPEKIRKAVELGAKGGVNYKDPNAGAELKKLLNGAKISTVVDGSGGQLFDQFVRVMDNGGVIVQYGQTASPKGVNFNMTAVLKNIDICGSTMGSRVEFKELLEFVSKHNIHPIVSDVYHGLTQQNVDDAFERLEQGGQFGKVVIEVQNTRQKL</sequence>
<dbReference type="Pfam" id="PF00107">
    <property type="entry name" value="ADH_zinc_N"/>
    <property type="match status" value="1"/>
</dbReference>
<dbReference type="PANTHER" id="PTHR45033:SF3">
    <property type="entry name" value="DEHYDROGENASE, PUTATIVE (AFU_ORTHOLOGUE AFUA_2G13270)-RELATED"/>
    <property type="match status" value="1"/>
</dbReference>
<dbReference type="InterPro" id="IPR052711">
    <property type="entry name" value="Zinc_ADH-like"/>
</dbReference>
<dbReference type="SMART" id="SM00829">
    <property type="entry name" value="PKS_ER"/>
    <property type="match status" value="1"/>
</dbReference>
<proteinExistence type="predicted"/>
<evidence type="ECO:0000313" key="2">
    <source>
        <dbReference type="EMBL" id="CDH55742.1"/>
    </source>
</evidence>
<dbReference type="InterPro" id="IPR011032">
    <property type="entry name" value="GroES-like_sf"/>
</dbReference>
<dbReference type="AlphaFoldDB" id="A0A068S1L2"/>
<dbReference type="SUPFAM" id="SSF51735">
    <property type="entry name" value="NAD(P)-binding Rossmann-fold domains"/>
    <property type="match status" value="1"/>
</dbReference>
<evidence type="ECO:0000313" key="3">
    <source>
        <dbReference type="Proteomes" id="UP000027586"/>
    </source>
</evidence>
<dbReference type="STRING" id="1263082.A0A068S1L2"/>
<dbReference type="EMBL" id="CBTN010000032">
    <property type="protein sequence ID" value="CDH55742.1"/>
    <property type="molecule type" value="Genomic_DNA"/>
</dbReference>
<feature type="domain" description="Enoyl reductase (ER)" evidence="1">
    <location>
        <begin position="18"/>
        <end position="340"/>
    </location>
</feature>
<dbReference type="InterPro" id="IPR036291">
    <property type="entry name" value="NAD(P)-bd_dom_sf"/>
</dbReference>
<comment type="caution">
    <text evidence="2">The sequence shown here is derived from an EMBL/GenBank/DDBJ whole genome shotgun (WGS) entry which is preliminary data.</text>
</comment>
<evidence type="ECO:0000259" key="1">
    <source>
        <dbReference type="SMART" id="SM00829"/>
    </source>
</evidence>
<dbReference type="InterPro" id="IPR013149">
    <property type="entry name" value="ADH-like_C"/>
</dbReference>
<dbReference type="OrthoDB" id="449487at2759"/>
<dbReference type="GO" id="GO:0016491">
    <property type="term" value="F:oxidoreductase activity"/>
    <property type="evidence" value="ECO:0007669"/>
    <property type="project" value="InterPro"/>
</dbReference>
<keyword evidence="3" id="KW-1185">Reference proteome</keyword>
<dbReference type="SUPFAM" id="SSF50129">
    <property type="entry name" value="GroES-like"/>
    <property type="match status" value="1"/>
</dbReference>
<accession>A0A068S1L2</accession>
<reference evidence="2" key="1">
    <citation type="submission" date="2013-08" db="EMBL/GenBank/DDBJ databases">
        <title>Gene expansion shapes genome architecture in the human pathogen Lichtheimia corymbifera: an evolutionary genomics analysis in the ancient terrestrial Mucorales (Mucoromycotina).</title>
        <authorList>
            <person name="Schwartze V.U."/>
            <person name="Winter S."/>
            <person name="Shelest E."/>
            <person name="Marcet-Houben M."/>
            <person name="Horn F."/>
            <person name="Wehner S."/>
            <person name="Hoffmann K."/>
            <person name="Riege K."/>
            <person name="Sammeth M."/>
            <person name="Nowrousian M."/>
            <person name="Valiante V."/>
            <person name="Linde J."/>
            <person name="Jacobsen I.D."/>
            <person name="Marz M."/>
            <person name="Brakhage A.A."/>
            <person name="Gabaldon T."/>
            <person name="Bocker S."/>
            <person name="Voigt K."/>
        </authorList>
    </citation>
    <scope>NUCLEOTIDE SEQUENCE [LARGE SCALE GENOMIC DNA]</scope>
    <source>
        <strain evidence="2">FSU 9682</strain>
    </source>
</reference>
<dbReference type="VEuPathDB" id="FungiDB:LCOR_06859.1"/>
<protein>
    <submittedName>
        <fullName evidence="2">Alcohol dehydrogenase</fullName>
    </submittedName>
</protein>
<dbReference type="PANTHER" id="PTHR45033">
    <property type="match status" value="1"/>
</dbReference>
<dbReference type="Gene3D" id="3.90.180.10">
    <property type="entry name" value="Medium-chain alcohol dehydrogenases, catalytic domain"/>
    <property type="match status" value="1"/>
</dbReference>